<evidence type="ECO:0000313" key="8">
    <source>
        <dbReference type="Proteomes" id="UP000054911"/>
    </source>
</evidence>
<feature type="domain" description="Glycosyltransferase 2-like" evidence="6">
    <location>
        <begin position="4"/>
        <end position="130"/>
    </location>
</feature>
<keyword evidence="4 7" id="KW-0808">Transferase</keyword>
<gene>
    <name evidence="7" type="ORF">AWB80_04186</name>
</gene>
<evidence type="ECO:0000256" key="1">
    <source>
        <dbReference type="ARBA" id="ARBA00004236"/>
    </source>
</evidence>
<accession>A0A158BUX0</accession>
<comment type="subcellular location">
    <subcellularLocation>
        <location evidence="1">Cell membrane</location>
    </subcellularLocation>
</comment>
<dbReference type="RefSeq" id="WP_061176573.1">
    <property type="nucleotide sequence ID" value="NZ_FCOE02000013.1"/>
</dbReference>
<organism evidence="7 8">
    <name type="scientific">Caballeronia pedi</name>
    <dbReference type="NCBI Taxonomy" id="1777141"/>
    <lineage>
        <taxon>Bacteria</taxon>
        <taxon>Pseudomonadati</taxon>
        <taxon>Pseudomonadota</taxon>
        <taxon>Betaproteobacteria</taxon>
        <taxon>Burkholderiales</taxon>
        <taxon>Burkholderiaceae</taxon>
        <taxon>Caballeronia</taxon>
    </lineage>
</organism>
<keyword evidence="5" id="KW-0472">Membrane</keyword>
<dbReference type="Gene3D" id="3.90.550.10">
    <property type="entry name" value="Spore Coat Polysaccharide Biosynthesis Protein SpsA, Chain A"/>
    <property type="match status" value="1"/>
</dbReference>
<dbReference type="GO" id="GO:0016757">
    <property type="term" value="F:glycosyltransferase activity"/>
    <property type="evidence" value="ECO:0007669"/>
    <property type="project" value="UniProtKB-KW"/>
</dbReference>
<evidence type="ECO:0000256" key="5">
    <source>
        <dbReference type="ARBA" id="ARBA00023136"/>
    </source>
</evidence>
<dbReference type="OrthoDB" id="9777873at2"/>
<evidence type="ECO:0000256" key="3">
    <source>
        <dbReference type="ARBA" id="ARBA00022676"/>
    </source>
</evidence>
<dbReference type="SUPFAM" id="SSF53448">
    <property type="entry name" value="Nucleotide-diphospho-sugar transferases"/>
    <property type="match status" value="1"/>
</dbReference>
<keyword evidence="8" id="KW-1185">Reference proteome</keyword>
<evidence type="ECO:0000256" key="2">
    <source>
        <dbReference type="ARBA" id="ARBA00022475"/>
    </source>
</evidence>
<evidence type="ECO:0000313" key="7">
    <source>
        <dbReference type="EMBL" id="SAK73902.1"/>
    </source>
</evidence>
<dbReference type="EMBL" id="FCOE02000013">
    <property type="protein sequence ID" value="SAK73902.1"/>
    <property type="molecule type" value="Genomic_DNA"/>
</dbReference>
<evidence type="ECO:0000259" key="6">
    <source>
        <dbReference type="Pfam" id="PF00535"/>
    </source>
</evidence>
<evidence type="ECO:0000256" key="4">
    <source>
        <dbReference type="ARBA" id="ARBA00022679"/>
    </source>
</evidence>
<dbReference type="AlphaFoldDB" id="A0A158BUX0"/>
<comment type="caution">
    <text evidence="7">The sequence shown here is derived from an EMBL/GenBank/DDBJ whole genome shotgun (WGS) entry which is preliminary data.</text>
</comment>
<protein>
    <submittedName>
        <fullName evidence="7">Glycosyl transferase family 2</fullName>
    </submittedName>
</protein>
<dbReference type="PANTHER" id="PTHR43646">
    <property type="entry name" value="GLYCOSYLTRANSFERASE"/>
    <property type="match status" value="1"/>
</dbReference>
<name>A0A158BUX0_9BURK</name>
<dbReference type="Pfam" id="PF00535">
    <property type="entry name" value="Glycos_transf_2"/>
    <property type="match status" value="1"/>
</dbReference>
<dbReference type="Proteomes" id="UP000054911">
    <property type="component" value="Unassembled WGS sequence"/>
</dbReference>
<reference evidence="7" key="1">
    <citation type="submission" date="2016-01" db="EMBL/GenBank/DDBJ databases">
        <authorList>
            <person name="Peeters C."/>
        </authorList>
    </citation>
    <scope>NUCLEOTIDE SEQUENCE [LARGE SCALE GENOMIC DNA]</scope>
    <source>
        <strain evidence="7">LMG 29323</strain>
    </source>
</reference>
<sequence length="227" mass="24390">MLAVIIPAHNEAELIGACVRSVCLAGRHPLLCNEKILVIVVADDCSDYTEAFATAAGSIVLSVFKRNVGRARALGAELAIAHGARWLAFTDADTQVAPDWLSGQLTCQADAVCGVIDIKDWTGHPVNVKEEFYKTYRDVDDHRHIHGANLGCSPTAYLKAGGFQPLTFNEDVTLVDALIATGASIAWSNQVRVFTSARLDSRTPWGFGATLRGASERLARPTPDMVA</sequence>
<proteinExistence type="predicted"/>
<dbReference type="PANTHER" id="PTHR43646:SF2">
    <property type="entry name" value="GLYCOSYLTRANSFERASE 2-LIKE DOMAIN-CONTAINING PROTEIN"/>
    <property type="match status" value="1"/>
</dbReference>
<dbReference type="InterPro" id="IPR001173">
    <property type="entry name" value="Glyco_trans_2-like"/>
</dbReference>
<dbReference type="GO" id="GO:0005886">
    <property type="term" value="C:plasma membrane"/>
    <property type="evidence" value="ECO:0007669"/>
    <property type="project" value="UniProtKB-SubCell"/>
</dbReference>
<keyword evidence="2" id="KW-1003">Cell membrane</keyword>
<dbReference type="InterPro" id="IPR029044">
    <property type="entry name" value="Nucleotide-diphossugar_trans"/>
</dbReference>
<keyword evidence="3" id="KW-0328">Glycosyltransferase</keyword>
<dbReference type="STRING" id="1777141.AWB80_04186"/>